<dbReference type="Proteomes" id="UP000598996">
    <property type="component" value="Unassembled WGS sequence"/>
</dbReference>
<evidence type="ECO:0000256" key="5">
    <source>
        <dbReference type="ARBA" id="ARBA00022741"/>
    </source>
</evidence>
<evidence type="ECO:0000313" key="11">
    <source>
        <dbReference type="EMBL" id="MBL7258276.1"/>
    </source>
</evidence>
<keyword evidence="5" id="KW-0547">Nucleotide-binding</keyword>
<dbReference type="GO" id="GO:0016301">
    <property type="term" value="F:kinase activity"/>
    <property type="evidence" value="ECO:0007669"/>
    <property type="project" value="UniProtKB-KW"/>
</dbReference>
<feature type="transmembrane region" description="Helical" evidence="9">
    <location>
        <begin position="54"/>
        <end position="71"/>
    </location>
</feature>
<organism evidence="11 12">
    <name type="scientific">Paractinoplanes lichenicola</name>
    <dbReference type="NCBI Taxonomy" id="2802976"/>
    <lineage>
        <taxon>Bacteria</taxon>
        <taxon>Bacillati</taxon>
        <taxon>Actinomycetota</taxon>
        <taxon>Actinomycetes</taxon>
        <taxon>Micromonosporales</taxon>
        <taxon>Micromonosporaceae</taxon>
        <taxon>Paractinoplanes</taxon>
    </lineage>
</organism>
<dbReference type="InterPro" id="IPR050482">
    <property type="entry name" value="Sensor_HK_TwoCompSys"/>
</dbReference>
<evidence type="ECO:0000313" key="12">
    <source>
        <dbReference type="Proteomes" id="UP000598996"/>
    </source>
</evidence>
<evidence type="ECO:0000256" key="4">
    <source>
        <dbReference type="ARBA" id="ARBA00022679"/>
    </source>
</evidence>
<dbReference type="Gene3D" id="3.30.565.10">
    <property type="entry name" value="Histidine kinase-like ATPase, C-terminal domain"/>
    <property type="match status" value="1"/>
</dbReference>
<feature type="transmembrane region" description="Helical" evidence="9">
    <location>
        <begin position="9"/>
        <end position="26"/>
    </location>
</feature>
<comment type="catalytic activity">
    <reaction evidence="1">
        <text>ATP + protein L-histidine = ADP + protein N-phospho-L-histidine.</text>
        <dbReference type="EC" id="2.7.13.3"/>
    </reaction>
</comment>
<dbReference type="CDD" id="cd16917">
    <property type="entry name" value="HATPase_UhpB-NarQ-NarX-like"/>
    <property type="match status" value="1"/>
</dbReference>
<keyword evidence="4" id="KW-0808">Transferase</keyword>
<dbReference type="PANTHER" id="PTHR24421:SF10">
    <property type="entry name" value="NITRATE_NITRITE SENSOR PROTEIN NARQ"/>
    <property type="match status" value="1"/>
</dbReference>
<feature type="transmembrane region" description="Helical" evidence="9">
    <location>
        <begin position="32"/>
        <end position="47"/>
    </location>
</feature>
<keyword evidence="7" id="KW-0067">ATP-binding</keyword>
<dbReference type="InterPro" id="IPR036890">
    <property type="entry name" value="HATPase_C_sf"/>
</dbReference>
<gene>
    <name evidence="11" type="ORF">JKJ07_28610</name>
</gene>
<keyword evidence="3" id="KW-0597">Phosphoprotein</keyword>
<feature type="domain" description="Histidine kinase/HSP90-like ATPase" evidence="10">
    <location>
        <begin position="290"/>
        <end position="383"/>
    </location>
</feature>
<dbReference type="InterPro" id="IPR011712">
    <property type="entry name" value="Sig_transdc_His_kin_sub3_dim/P"/>
</dbReference>
<keyword evidence="9" id="KW-0812">Transmembrane</keyword>
<evidence type="ECO:0000256" key="8">
    <source>
        <dbReference type="ARBA" id="ARBA00023012"/>
    </source>
</evidence>
<evidence type="ECO:0000256" key="9">
    <source>
        <dbReference type="SAM" id="Phobius"/>
    </source>
</evidence>
<sequence length="388" mass="41531">MWQSSRRALVLDLAVSGSMVVLSTWWWHQFRWGGLSYGLLVGVALLWRRSRPVLVLAVVTVLAFAAAPVVVDGTQLHEGMLLVSLAVASHAVIAYESSLRAAAAGALFALVGGALLIEVRPSELRGWTPVEWDRLGSSVVDMLTLAALVWAAGLSTRFWRQQRANAGERLRTAEREREDQARIAVAEERARIARELHDIVAHSLSVIVLQANGGEYAFDRDPQRAREALRTIGATGADALEEIRHLVRILRGDGEADRDHAVASVVERARAAGVDVALVVQGDPPPLPGGVELAVYRIVQESLTNTLKHAGPEPSATVRVTYRPGAVELEVTDTGADTSSTASSGGHGLVGMRERATLYGGTFDAGPALAGGWRVRARIPLTAEAVPA</sequence>
<dbReference type="Pfam" id="PF02518">
    <property type="entry name" value="HATPase_c"/>
    <property type="match status" value="1"/>
</dbReference>
<dbReference type="InterPro" id="IPR003594">
    <property type="entry name" value="HATPase_dom"/>
</dbReference>
<keyword evidence="9" id="KW-0472">Membrane</keyword>
<evidence type="ECO:0000256" key="1">
    <source>
        <dbReference type="ARBA" id="ARBA00000085"/>
    </source>
</evidence>
<reference evidence="11 12" key="1">
    <citation type="submission" date="2021-01" db="EMBL/GenBank/DDBJ databases">
        <title>Actinoplanes sp. nov. LDG1-01 isolated from lichen.</title>
        <authorList>
            <person name="Saeng-In P."/>
            <person name="Phongsopitanun W."/>
            <person name="Kanchanasin P."/>
            <person name="Yuki M."/>
            <person name="Kudo T."/>
            <person name="Ohkuma M."/>
            <person name="Tanasupawat S."/>
        </authorList>
    </citation>
    <scope>NUCLEOTIDE SEQUENCE [LARGE SCALE GENOMIC DNA]</scope>
    <source>
        <strain evidence="11 12">LDG1-01</strain>
    </source>
</reference>
<evidence type="ECO:0000259" key="10">
    <source>
        <dbReference type="SMART" id="SM00387"/>
    </source>
</evidence>
<accession>A0ABS1VUY1</accession>
<keyword evidence="6 11" id="KW-0418">Kinase</keyword>
<evidence type="ECO:0000256" key="6">
    <source>
        <dbReference type="ARBA" id="ARBA00022777"/>
    </source>
</evidence>
<dbReference type="SMART" id="SM00387">
    <property type="entry name" value="HATPase_c"/>
    <property type="match status" value="1"/>
</dbReference>
<evidence type="ECO:0000256" key="7">
    <source>
        <dbReference type="ARBA" id="ARBA00022840"/>
    </source>
</evidence>
<keyword evidence="12" id="KW-1185">Reference proteome</keyword>
<name>A0ABS1VUY1_9ACTN</name>
<dbReference type="SUPFAM" id="SSF55874">
    <property type="entry name" value="ATPase domain of HSP90 chaperone/DNA topoisomerase II/histidine kinase"/>
    <property type="match status" value="1"/>
</dbReference>
<comment type="caution">
    <text evidence="11">The sequence shown here is derived from an EMBL/GenBank/DDBJ whole genome shotgun (WGS) entry which is preliminary data.</text>
</comment>
<dbReference type="PANTHER" id="PTHR24421">
    <property type="entry name" value="NITRATE/NITRITE SENSOR PROTEIN NARX-RELATED"/>
    <property type="match status" value="1"/>
</dbReference>
<dbReference type="RefSeq" id="WP_202994903.1">
    <property type="nucleotide sequence ID" value="NZ_JAENHO010000008.1"/>
</dbReference>
<keyword evidence="8" id="KW-0902">Two-component regulatory system</keyword>
<evidence type="ECO:0000256" key="3">
    <source>
        <dbReference type="ARBA" id="ARBA00022553"/>
    </source>
</evidence>
<dbReference type="EMBL" id="JAENHO010000008">
    <property type="protein sequence ID" value="MBL7258276.1"/>
    <property type="molecule type" value="Genomic_DNA"/>
</dbReference>
<proteinExistence type="predicted"/>
<protein>
    <recommendedName>
        <fullName evidence="2">histidine kinase</fullName>
        <ecNumber evidence="2">2.7.13.3</ecNumber>
    </recommendedName>
</protein>
<dbReference type="Gene3D" id="1.20.5.1930">
    <property type="match status" value="1"/>
</dbReference>
<keyword evidence="9" id="KW-1133">Transmembrane helix</keyword>
<dbReference type="Pfam" id="PF07730">
    <property type="entry name" value="HisKA_3"/>
    <property type="match status" value="1"/>
</dbReference>
<dbReference type="EC" id="2.7.13.3" evidence="2"/>
<evidence type="ECO:0000256" key="2">
    <source>
        <dbReference type="ARBA" id="ARBA00012438"/>
    </source>
</evidence>